<feature type="compositionally biased region" description="Low complexity" evidence="1">
    <location>
        <begin position="414"/>
        <end position="424"/>
    </location>
</feature>
<dbReference type="OrthoDB" id="1684102at2759"/>
<dbReference type="PANTHER" id="PTHR38134:SF2">
    <property type="entry name" value="GALACTOKINASE"/>
    <property type="match status" value="1"/>
</dbReference>
<keyword evidence="3" id="KW-1185">Reference proteome</keyword>
<evidence type="ECO:0000256" key="1">
    <source>
        <dbReference type="SAM" id="MobiDB-lite"/>
    </source>
</evidence>
<dbReference type="PANTHER" id="PTHR38134">
    <property type="entry name" value="SLR1395 PROTEIN"/>
    <property type="match status" value="1"/>
</dbReference>
<protein>
    <recommendedName>
        <fullName evidence="4">L-arabinokinase</fullName>
    </recommendedName>
</protein>
<reference evidence="2" key="1">
    <citation type="submission" date="2020-11" db="EMBL/GenBank/DDBJ databases">
        <authorList>
            <consortium name="DOE Joint Genome Institute"/>
            <person name="Ahrendt S."/>
            <person name="Riley R."/>
            <person name="Andreopoulos W."/>
            <person name="Labutti K."/>
            <person name="Pangilinan J."/>
            <person name="Ruiz-Duenas F.J."/>
            <person name="Barrasa J.M."/>
            <person name="Sanchez-Garcia M."/>
            <person name="Camarero S."/>
            <person name="Miyauchi S."/>
            <person name="Serrano A."/>
            <person name="Linde D."/>
            <person name="Babiker R."/>
            <person name="Drula E."/>
            <person name="Ayuso-Fernandez I."/>
            <person name="Pacheco R."/>
            <person name="Padilla G."/>
            <person name="Ferreira P."/>
            <person name="Barriuso J."/>
            <person name="Kellner H."/>
            <person name="Castanera R."/>
            <person name="Alfaro M."/>
            <person name="Ramirez L."/>
            <person name="Pisabarro A.G."/>
            <person name="Kuo A."/>
            <person name="Tritt A."/>
            <person name="Lipzen A."/>
            <person name="He G."/>
            <person name="Yan M."/>
            <person name="Ng V."/>
            <person name="Cullen D."/>
            <person name="Martin F."/>
            <person name="Rosso M.-N."/>
            <person name="Henrissat B."/>
            <person name="Hibbett D."/>
            <person name="Martinez A.T."/>
            <person name="Grigoriev I.V."/>
        </authorList>
    </citation>
    <scope>NUCLEOTIDE SEQUENCE</scope>
    <source>
        <strain evidence="2">AH 40177</strain>
    </source>
</reference>
<dbReference type="AlphaFoldDB" id="A0A9P5UBU1"/>
<organism evidence="2 3">
    <name type="scientific">Rhodocollybia butyracea</name>
    <dbReference type="NCBI Taxonomy" id="206335"/>
    <lineage>
        <taxon>Eukaryota</taxon>
        <taxon>Fungi</taxon>
        <taxon>Dikarya</taxon>
        <taxon>Basidiomycota</taxon>
        <taxon>Agaricomycotina</taxon>
        <taxon>Agaricomycetes</taxon>
        <taxon>Agaricomycetidae</taxon>
        <taxon>Agaricales</taxon>
        <taxon>Marasmiineae</taxon>
        <taxon>Omphalotaceae</taxon>
        <taxon>Rhodocollybia</taxon>
    </lineage>
</organism>
<dbReference type="InterPro" id="IPR053205">
    <property type="entry name" value="GHMP_kinase_L-arabinokinase"/>
</dbReference>
<name>A0A9P5UBU1_9AGAR</name>
<accession>A0A9P5UBU1</accession>
<evidence type="ECO:0008006" key="4">
    <source>
        <dbReference type="Google" id="ProtNLM"/>
    </source>
</evidence>
<evidence type="ECO:0000313" key="3">
    <source>
        <dbReference type="Proteomes" id="UP000772434"/>
    </source>
</evidence>
<feature type="region of interest" description="Disordered" evidence="1">
    <location>
        <begin position="400"/>
        <end position="425"/>
    </location>
</feature>
<dbReference type="EMBL" id="JADNRY010000018">
    <property type="protein sequence ID" value="KAF9073444.1"/>
    <property type="molecule type" value="Genomic_DNA"/>
</dbReference>
<comment type="caution">
    <text evidence="2">The sequence shown here is derived from an EMBL/GenBank/DDBJ whole genome shotgun (WGS) entry which is preliminary data.</text>
</comment>
<proteinExistence type="predicted"/>
<evidence type="ECO:0000313" key="2">
    <source>
        <dbReference type="EMBL" id="KAF9073444.1"/>
    </source>
</evidence>
<dbReference type="Proteomes" id="UP000772434">
    <property type="component" value="Unassembled WGS sequence"/>
</dbReference>
<gene>
    <name evidence="2" type="ORF">BDP27DRAFT_1391015</name>
</gene>
<sequence>MIKMTFLDLTSMNAPCYVYYCSGHGFGHATRVSAFSSALLQLDLPERISIHIVSSAPKHVFADCIGAQYRYADWIDPVIVQPLAYRVDRQKSVQVLKAFLKNKDSFLETERQWLISINARCVLSDAAFLGCIAAKAAGIPSILVTNFTFDSVYSYLGTDFIDEQHSTQLGDTPALAPDIPIPHSTLEPLIAQIHDGYRCADLLLLLPGQIPIPSFSNQLHLPATNWVDSDNRFTPQAIAHLTRLRENPSECTLHEHVPFPPNTALGRNLEPLSRKVLSMPLLVRPPSSSVARSPYTNEGRARILASANVPAELHDPDTTKILVVSFGGQVLSWPRRKQSMSSAHEDRNASRIKPITVAIGLGINLKDTKLNKSRLEVPLETASHVIPLTLPQELRDHRDIDPQATVSPPPPVVNPSGSPVISSPRTSSLQHHLEYKGKENEFQSVTFSPSRLGTERTMPSPLMDIVNMPASPQGAAPTCQLDPDDSIGGVNSRLGNMQVRDDGDLEDEARLPQLLPDSNWIAIREDTSDLPANFYLAPKDVYMPDLTAIADVLLGKLGYGTVAECIDAGTPMVYISRPLFIEELGLRILLENGNGHWVERVKEAWQKARASKERKRRVKGAELSEGVCISEREDEIRRMAKVVVEWVGEWWKDG</sequence>